<evidence type="ECO:0000313" key="3">
    <source>
        <dbReference type="Proteomes" id="UP000555448"/>
    </source>
</evidence>
<name>A0A7W7KAG8_9SPHN</name>
<dbReference type="RefSeq" id="WP_184245033.1">
    <property type="nucleotide sequence ID" value="NZ_JACHLR010000008.1"/>
</dbReference>
<protein>
    <recommendedName>
        <fullName evidence="4">Cobalamin ABC transporter</fullName>
    </recommendedName>
</protein>
<gene>
    <name evidence="2" type="ORF">HNO88_002242</name>
</gene>
<evidence type="ECO:0008006" key="4">
    <source>
        <dbReference type="Google" id="ProtNLM"/>
    </source>
</evidence>
<feature type="transmembrane region" description="Helical" evidence="1">
    <location>
        <begin position="113"/>
        <end position="140"/>
    </location>
</feature>
<comment type="caution">
    <text evidence="2">The sequence shown here is derived from an EMBL/GenBank/DDBJ whole genome shotgun (WGS) entry which is preliminary data.</text>
</comment>
<dbReference type="AlphaFoldDB" id="A0A7W7KAG8"/>
<organism evidence="2 3">
    <name type="scientific">Novosphingobium chloroacetimidivorans</name>
    <dbReference type="NCBI Taxonomy" id="1428314"/>
    <lineage>
        <taxon>Bacteria</taxon>
        <taxon>Pseudomonadati</taxon>
        <taxon>Pseudomonadota</taxon>
        <taxon>Alphaproteobacteria</taxon>
        <taxon>Sphingomonadales</taxon>
        <taxon>Sphingomonadaceae</taxon>
        <taxon>Novosphingobium</taxon>
    </lineage>
</organism>
<evidence type="ECO:0000313" key="2">
    <source>
        <dbReference type="EMBL" id="MBB4858916.1"/>
    </source>
</evidence>
<feature type="transmembrane region" description="Helical" evidence="1">
    <location>
        <begin position="58"/>
        <end position="75"/>
    </location>
</feature>
<proteinExistence type="predicted"/>
<keyword evidence="1" id="KW-0472">Membrane</keyword>
<feature type="transmembrane region" description="Helical" evidence="1">
    <location>
        <begin position="160"/>
        <end position="185"/>
    </location>
</feature>
<keyword evidence="1" id="KW-1133">Transmembrane helix</keyword>
<reference evidence="2 3" key="1">
    <citation type="submission" date="2020-08" db="EMBL/GenBank/DDBJ databases">
        <title>Functional genomics of gut bacteria from endangered species of beetles.</title>
        <authorList>
            <person name="Carlos-Shanley C."/>
        </authorList>
    </citation>
    <scope>NUCLEOTIDE SEQUENCE [LARGE SCALE GENOMIC DNA]</scope>
    <source>
        <strain evidence="2 3">S00245</strain>
    </source>
</reference>
<sequence>MDRRLSLTSPRFDLLAFALLAAVMLVTRTHSLSHVVHLPDTSLASFFVLGYLVRRVAAFAGLFALGFVIDVWRIYVLGGSGFCFTPAYWMLLPAYGTMWLAGRMVAERLGERLSALLPAAVVLLVATFVSNLFSSGGFYFLGGRYPDPTLAEFLPRLQKYFPGTLLATLLWSGVGAAAYIALLVARPELRRVSAR</sequence>
<feature type="transmembrane region" description="Helical" evidence="1">
    <location>
        <begin position="12"/>
        <end position="29"/>
    </location>
</feature>
<dbReference type="EMBL" id="JACHLR010000008">
    <property type="protein sequence ID" value="MBB4858916.1"/>
    <property type="molecule type" value="Genomic_DNA"/>
</dbReference>
<evidence type="ECO:0000256" key="1">
    <source>
        <dbReference type="SAM" id="Phobius"/>
    </source>
</evidence>
<accession>A0A7W7KAG8</accession>
<keyword evidence="3" id="KW-1185">Reference proteome</keyword>
<dbReference type="Proteomes" id="UP000555448">
    <property type="component" value="Unassembled WGS sequence"/>
</dbReference>
<keyword evidence="1" id="KW-0812">Transmembrane</keyword>